<proteinExistence type="predicted"/>
<evidence type="ECO:0000256" key="1">
    <source>
        <dbReference type="SAM" id="MobiDB-lite"/>
    </source>
</evidence>
<name>A0ABU6UR24_9FABA</name>
<sequence length="204" mass="22995">MASPASSHTETNEALDHALPPPPPQHETVWISETITPSADTVAQPSTMITEANVSSLPTSSKEKKKKKKTEDKKIVSTPPKFLVADTMAPLNEEGFLKAPKSSIETSELWNSQRKTRFDLPFFPFNCRASPLVFYKDVSTNYFKARVIRIVPQLELRSLLLKWKARLRSTYRDVWVKCGINQALQLATCDLSYHQPLLGGSLYF</sequence>
<evidence type="ECO:0000313" key="2">
    <source>
        <dbReference type="EMBL" id="MED6163579.1"/>
    </source>
</evidence>
<gene>
    <name evidence="2" type="ORF">PIB30_081343</name>
</gene>
<accession>A0ABU6UR24</accession>
<comment type="caution">
    <text evidence="2">The sequence shown here is derived from an EMBL/GenBank/DDBJ whole genome shotgun (WGS) entry which is preliminary data.</text>
</comment>
<dbReference type="Proteomes" id="UP001341840">
    <property type="component" value="Unassembled WGS sequence"/>
</dbReference>
<protein>
    <submittedName>
        <fullName evidence="2">Uncharacterized protein</fullName>
    </submittedName>
</protein>
<feature type="compositionally biased region" description="Polar residues" evidence="1">
    <location>
        <begin position="31"/>
        <end position="58"/>
    </location>
</feature>
<dbReference type="EMBL" id="JASCZI010122042">
    <property type="protein sequence ID" value="MED6163579.1"/>
    <property type="molecule type" value="Genomic_DNA"/>
</dbReference>
<evidence type="ECO:0000313" key="3">
    <source>
        <dbReference type="Proteomes" id="UP001341840"/>
    </source>
</evidence>
<keyword evidence="3" id="KW-1185">Reference proteome</keyword>
<reference evidence="2 3" key="1">
    <citation type="journal article" date="2023" name="Plants (Basel)">
        <title>Bridging the Gap: Combining Genomics and Transcriptomics Approaches to Understand Stylosanthes scabra, an Orphan Legume from the Brazilian Caatinga.</title>
        <authorList>
            <person name="Ferreira-Neto J.R.C."/>
            <person name="da Silva M.D."/>
            <person name="Binneck E."/>
            <person name="de Melo N.F."/>
            <person name="da Silva R.H."/>
            <person name="de Melo A.L.T.M."/>
            <person name="Pandolfi V."/>
            <person name="Bustamante F.O."/>
            <person name="Brasileiro-Vidal A.C."/>
            <person name="Benko-Iseppon A.M."/>
        </authorList>
    </citation>
    <scope>NUCLEOTIDE SEQUENCE [LARGE SCALE GENOMIC DNA]</scope>
    <source>
        <tissue evidence="2">Leaves</tissue>
    </source>
</reference>
<feature type="region of interest" description="Disordered" evidence="1">
    <location>
        <begin position="1"/>
        <end position="74"/>
    </location>
</feature>
<organism evidence="2 3">
    <name type="scientific">Stylosanthes scabra</name>
    <dbReference type="NCBI Taxonomy" id="79078"/>
    <lineage>
        <taxon>Eukaryota</taxon>
        <taxon>Viridiplantae</taxon>
        <taxon>Streptophyta</taxon>
        <taxon>Embryophyta</taxon>
        <taxon>Tracheophyta</taxon>
        <taxon>Spermatophyta</taxon>
        <taxon>Magnoliopsida</taxon>
        <taxon>eudicotyledons</taxon>
        <taxon>Gunneridae</taxon>
        <taxon>Pentapetalae</taxon>
        <taxon>rosids</taxon>
        <taxon>fabids</taxon>
        <taxon>Fabales</taxon>
        <taxon>Fabaceae</taxon>
        <taxon>Papilionoideae</taxon>
        <taxon>50 kb inversion clade</taxon>
        <taxon>dalbergioids sensu lato</taxon>
        <taxon>Dalbergieae</taxon>
        <taxon>Pterocarpus clade</taxon>
        <taxon>Stylosanthes</taxon>
    </lineage>
</organism>